<dbReference type="PANTHER" id="PTHR33164">
    <property type="entry name" value="TRANSCRIPTIONAL REGULATOR, MARR FAMILY"/>
    <property type="match status" value="1"/>
</dbReference>
<reference evidence="5 6" key="1">
    <citation type="submission" date="2015-09" db="EMBL/GenBank/DDBJ databases">
        <authorList>
            <consortium name="Swine Surveillance"/>
        </authorList>
    </citation>
    <scope>NUCLEOTIDE SEQUENCE [LARGE SCALE GENOMIC DNA]</scope>
    <source>
        <strain evidence="5 6">CECT 8399</strain>
    </source>
</reference>
<dbReference type="GO" id="GO:0006950">
    <property type="term" value="P:response to stress"/>
    <property type="evidence" value="ECO:0007669"/>
    <property type="project" value="TreeGrafter"/>
</dbReference>
<proteinExistence type="predicted"/>
<evidence type="ECO:0000256" key="2">
    <source>
        <dbReference type="ARBA" id="ARBA00023125"/>
    </source>
</evidence>
<keyword evidence="3" id="KW-0804">Transcription</keyword>
<evidence type="ECO:0000313" key="6">
    <source>
        <dbReference type="Proteomes" id="UP000051326"/>
    </source>
</evidence>
<dbReference type="STRING" id="1396826.PHA8399_01704"/>
<name>A0A0P1H912_9RHOB</name>
<evidence type="ECO:0000256" key="3">
    <source>
        <dbReference type="ARBA" id="ARBA00023163"/>
    </source>
</evidence>
<feature type="domain" description="HTH marR-type" evidence="4">
    <location>
        <begin position="1"/>
        <end position="129"/>
    </location>
</feature>
<dbReference type="GO" id="GO:0003677">
    <property type="term" value="F:DNA binding"/>
    <property type="evidence" value="ECO:0007669"/>
    <property type="project" value="UniProtKB-KW"/>
</dbReference>
<keyword evidence="2" id="KW-0238">DNA-binding</keyword>
<dbReference type="PROSITE" id="PS01117">
    <property type="entry name" value="HTH_MARR_1"/>
    <property type="match status" value="1"/>
</dbReference>
<dbReference type="CDD" id="cd00090">
    <property type="entry name" value="HTH_ARSR"/>
    <property type="match status" value="1"/>
</dbReference>
<sequence length="180" mass="19318">MDHTARIPELISRLARLDAGESWAAELNPAQRAALDYLSRANRFSRSPSHVAAYLGSTRGTVSQTLKALAQKGYVEEERCDTDKRVIRFALTASGAEATALPRALADAAAALPPADRTALQAALEQILGRMIAQNGGQPFGLCRACRHFAPDGPGGFCRLLAEPLSPEDTRKICHEQVPA</sequence>
<dbReference type="GO" id="GO:0003700">
    <property type="term" value="F:DNA-binding transcription factor activity"/>
    <property type="evidence" value="ECO:0007669"/>
    <property type="project" value="InterPro"/>
</dbReference>
<dbReference type="InterPro" id="IPR011991">
    <property type="entry name" value="ArsR-like_HTH"/>
</dbReference>
<dbReference type="RefSeq" id="WP_058285716.1">
    <property type="nucleotide sequence ID" value="NZ_CYSR01000020.1"/>
</dbReference>
<dbReference type="InterPro" id="IPR036388">
    <property type="entry name" value="WH-like_DNA-bd_sf"/>
</dbReference>
<dbReference type="SUPFAM" id="SSF46785">
    <property type="entry name" value="Winged helix' DNA-binding domain"/>
    <property type="match status" value="1"/>
</dbReference>
<dbReference type="InterPro" id="IPR023187">
    <property type="entry name" value="Tscrpt_reg_MarR-type_CS"/>
</dbReference>
<dbReference type="PANTHER" id="PTHR33164:SF89">
    <property type="entry name" value="MARR FAMILY REGULATORY PROTEIN"/>
    <property type="match status" value="1"/>
</dbReference>
<dbReference type="EMBL" id="CYSR01000020">
    <property type="protein sequence ID" value="CUH99582.1"/>
    <property type="molecule type" value="Genomic_DNA"/>
</dbReference>
<dbReference type="InterPro" id="IPR039422">
    <property type="entry name" value="MarR/SlyA-like"/>
</dbReference>
<dbReference type="Proteomes" id="UP000051326">
    <property type="component" value="Unassembled WGS sequence"/>
</dbReference>
<dbReference type="PROSITE" id="PS50995">
    <property type="entry name" value="HTH_MARR_2"/>
    <property type="match status" value="1"/>
</dbReference>
<evidence type="ECO:0000313" key="5">
    <source>
        <dbReference type="EMBL" id="CUH99582.1"/>
    </source>
</evidence>
<dbReference type="Gene3D" id="1.10.10.10">
    <property type="entry name" value="Winged helix-like DNA-binding domain superfamily/Winged helix DNA-binding domain"/>
    <property type="match status" value="1"/>
</dbReference>
<dbReference type="InterPro" id="IPR000835">
    <property type="entry name" value="HTH_MarR-typ"/>
</dbReference>
<accession>A0A0P1H912</accession>
<evidence type="ECO:0000256" key="1">
    <source>
        <dbReference type="ARBA" id="ARBA00023015"/>
    </source>
</evidence>
<dbReference type="InterPro" id="IPR036390">
    <property type="entry name" value="WH_DNA-bd_sf"/>
</dbReference>
<organism evidence="5 6">
    <name type="scientific">Leisingera aquaemixtae</name>
    <dbReference type="NCBI Taxonomy" id="1396826"/>
    <lineage>
        <taxon>Bacteria</taxon>
        <taxon>Pseudomonadati</taxon>
        <taxon>Pseudomonadota</taxon>
        <taxon>Alphaproteobacteria</taxon>
        <taxon>Rhodobacterales</taxon>
        <taxon>Roseobacteraceae</taxon>
        <taxon>Leisingera</taxon>
    </lineage>
</organism>
<evidence type="ECO:0000259" key="4">
    <source>
        <dbReference type="PROSITE" id="PS50995"/>
    </source>
</evidence>
<gene>
    <name evidence="5" type="ORF">PHA8399_01704</name>
</gene>
<dbReference type="PRINTS" id="PR00598">
    <property type="entry name" value="HTHMARR"/>
</dbReference>
<protein>
    <submittedName>
        <fullName evidence="5">MarR family protein</fullName>
    </submittedName>
</protein>
<dbReference type="Pfam" id="PF12802">
    <property type="entry name" value="MarR_2"/>
    <property type="match status" value="1"/>
</dbReference>
<keyword evidence="1" id="KW-0805">Transcription regulation</keyword>
<dbReference type="AlphaFoldDB" id="A0A0P1H912"/>
<dbReference type="SMART" id="SM00347">
    <property type="entry name" value="HTH_MARR"/>
    <property type="match status" value="1"/>
</dbReference>